<evidence type="ECO:0000313" key="2">
    <source>
        <dbReference type="EMBL" id="ONN43457.1"/>
    </source>
</evidence>
<feature type="transmembrane region" description="Helical" evidence="1">
    <location>
        <begin position="37"/>
        <end position="58"/>
    </location>
</feature>
<keyword evidence="1" id="KW-0472">Membrane</keyword>
<name>A0A1V2UJ82_ENTMU</name>
<dbReference type="AlphaFoldDB" id="A0A1V2UJ82"/>
<feature type="transmembrane region" description="Helical" evidence="1">
    <location>
        <begin position="70"/>
        <end position="90"/>
    </location>
</feature>
<evidence type="ECO:0000313" key="3">
    <source>
        <dbReference type="Proteomes" id="UP000189299"/>
    </source>
</evidence>
<feature type="transmembrane region" description="Helical" evidence="1">
    <location>
        <begin position="12"/>
        <end position="31"/>
    </location>
</feature>
<gene>
    <name evidence="2" type="ORF">BTN92_06370</name>
</gene>
<comment type="caution">
    <text evidence="2">The sequence shown here is derived from an EMBL/GenBank/DDBJ whole genome shotgun (WGS) entry which is preliminary data.</text>
</comment>
<evidence type="ECO:0000256" key="1">
    <source>
        <dbReference type="SAM" id="Phobius"/>
    </source>
</evidence>
<dbReference type="Proteomes" id="UP000189299">
    <property type="component" value="Unassembled WGS sequence"/>
</dbReference>
<accession>A0A1V2UJ82</accession>
<feature type="transmembrane region" description="Helical" evidence="1">
    <location>
        <begin position="96"/>
        <end position="118"/>
    </location>
</feature>
<dbReference type="EMBL" id="MSTR01000005">
    <property type="protein sequence ID" value="ONN43457.1"/>
    <property type="molecule type" value="Genomic_DNA"/>
</dbReference>
<keyword evidence="1" id="KW-0812">Transmembrane</keyword>
<protein>
    <submittedName>
        <fullName evidence="2">Uncharacterized protein</fullName>
    </submittedName>
</protein>
<organism evidence="2 3">
    <name type="scientific">Enterococcus mundtii</name>
    <dbReference type="NCBI Taxonomy" id="53346"/>
    <lineage>
        <taxon>Bacteria</taxon>
        <taxon>Bacillati</taxon>
        <taxon>Bacillota</taxon>
        <taxon>Bacilli</taxon>
        <taxon>Lactobacillales</taxon>
        <taxon>Enterococcaceae</taxon>
        <taxon>Enterococcus</taxon>
    </lineage>
</organism>
<proteinExistence type="predicted"/>
<keyword evidence="1" id="KW-1133">Transmembrane helix</keyword>
<dbReference type="STRING" id="53346.A5802_001232"/>
<sequence>MMENSIQKLAGISAMLFSVVLLVGRLFRVIVDGQTNSTISIILNGMNFIVLFLLIYAWQKIKQQRKSSTPHFLTLIGLGIAQSVIIIGQVHTTINYAGIILLLVGGFLVYSCGITHFVKR</sequence>
<reference evidence="2 3" key="1">
    <citation type="submission" date="2016-12" db="EMBL/GenBank/DDBJ databases">
        <authorList>
            <person name="Song W.-J."/>
            <person name="Kurnit D.M."/>
        </authorList>
    </citation>
    <scope>NUCLEOTIDE SEQUENCE [LARGE SCALE GENOMIC DNA]</scope>
    <source>
        <strain evidence="2 3">CGB1038-1_S1</strain>
    </source>
</reference>